<dbReference type="PRINTS" id="PR00762">
    <property type="entry name" value="CLCHANNEL"/>
</dbReference>
<keyword evidence="2 9" id="KW-0813">Transport</keyword>
<dbReference type="PROSITE" id="PS51371">
    <property type="entry name" value="CBS"/>
    <property type="match status" value="2"/>
</dbReference>
<dbReference type="Pfam" id="PF00571">
    <property type="entry name" value="CBS"/>
    <property type="match status" value="1"/>
</dbReference>
<gene>
    <name evidence="12" type="primary">GEF1_3</name>
    <name evidence="12" type="ORF">CU097_015832</name>
</gene>
<feature type="region of interest" description="Disordered" evidence="10">
    <location>
        <begin position="1214"/>
        <end position="1242"/>
    </location>
</feature>
<feature type="transmembrane region" description="Helical" evidence="9">
    <location>
        <begin position="319"/>
        <end position="339"/>
    </location>
</feature>
<feature type="transmembrane region" description="Helical" evidence="9">
    <location>
        <begin position="1040"/>
        <end position="1064"/>
    </location>
</feature>
<evidence type="ECO:0000256" key="4">
    <source>
        <dbReference type="ARBA" id="ARBA00022989"/>
    </source>
</evidence>
<feature type="transmembrane region" description="Helical" evidence="9">
    <location>
        <begin position="970"/>
        <end position="989"/>
    </location>
</feature>
<evidence type="ECO:0000256" key="10">
    <source>
        <dbReference type="SAM" id="MobiDB-lite"/>
    </source>
</evidence>
<keyword evidence="5 9" id="KW-0406">Ion transport</keyword>
<keyword evidence="13" id="KW-1185">Reference proteome</keyword>
<name>A0A367KG96_RHIAZ</name>
<feature type="transmembrane region" description="Helical" evidence="9">
    <location>
        <begin position="245"/>
        <end position="269"/>
    </location>
</feature>
<dbReference type="InterPro" id="IPR000644">
    <property type="entry name" value="CBS_dom"/>
</dbReference>
<accession>A0A367KG96</accession>
<feature type="transmembrane region" description="Helical" evidence="9">
    <location>
        <begin position="441"/>
        <end position="460"/>
    </location>
</feature>
<dbReference type="Pfam" id="PF05653">
    <property type="entry name" value="Mg_trans_NIPA"/>
    <property type="match status" value="1"/>
</dbReference>
<feature type="compositionally biased region" description="Polar residues" evidence="10">
    <location>
        <begin position="766"/>
        <end position="776"/>
    </location>
</feature>
<evidence type="ECO:0000256" key="1">
    <source>
        <dbReference type="ARBA" id="ARBA00004141"/>
    </source>
</evidence>
<feature type="transmembrane region" description="Helical" evidence="9">
    <location>
        <begin position="487"/>
        <end position="512"/>
    </location>
</feature>
<feature type="transmembrane region" description="Helical" evidence="9">
    <location>
        <begin position="915"/>
        <end position="936"/>
    </location>
</feature>
<dbReference type="FunFam" id="1.10.3080.10:FF:000011">
    <property type="entry name" value="Chloride channel protein"/>
    <property type="match status" value="1"/>
</dbReference>
<dbReference type="InterPro" id="IPR008521">
    <property type="entry name" value="Mg_trans_NIPA"/>
</dbReference>
<dbReference type="SUPFAM" id="SSF54631">
    <property type="entry name" value="CBS-domain pair"/>
    <property type="match status" value="1"/>
</dbReference>
<evidence type="ECO:0000256" key="6">
    <source>
        <dbReference type="ARBA" id="ARBA00023136"/>
    </source>
</evidence>
<dbReference type="CDD" id="cd04591">
    <property type="entry name" value="CBS_pair_voltage-gated_CLC_euk_bac"/>
    <property type="match status" value="1"/>
</dbReference>
<feature type="compositionally biased region" description="Low complexity" evidence="10">
    <location>
        <begin position="1225"/>
        <end position="1238"/>
    </location>
</feature>
<dbReference type="Gene3D" id="3.90.1280.20">
    <property type="match status" value="1"/>
</dbReference>
<feature type="transmembrane region" description="Helical" evidence="9">
    <location>
        <begin position="415"/>
        <end position="435"/>
    </location>
</feature>
<dbReference type="GO" id="GO:0005783">
    <property type="term" value="C:endoplasmic reticulum"/>
    <property type="evidence" value="ECO:0007669"/>
    <property type="project" value="TreeGrafter"/>
</dbReference>
<sequence length="1341" mass="149146">MTGHGRTSSVEIEEELAQIRRYEDFTTTDWVKDAIIERYRQAAVKSSISSDTTWRAWWHQTFETAESWVVIFLVGAAIGLMSALITIVTDWLSDIKIGYCSTAWWLNQKFCCWQMEESDGGCADWTDWSEFVNLGPDVYIVKWLFYILWATTFATLCAYLVKTLAPYAAGSGISEIKCIIAGFVMKGFLGGWTLVMKSIGLTMSVASNLSIGKEGPSVHMACCVGNVISRCFKKFRTSKAEMREILTASSAAGVAVAFGSPIGGVLFALEEMSNAFPNRTMWKSFFCAMIATIILQAMNPFRTGKLVMFQVSYDRDWHFFEYIFVVIIGLFGGLYGAVVIKYNLLVAQFRKTTLKDFPIVEAAVLASVTAFIAYPNIFLRIDMTEIMGILFRECEGPGTESYYGLCESQEAWKMVILLFIATVLRSIGTIITYGARVPCGIFVPSMAIGAMFGRMIGLLVKLWHENRPDFFLFASCRPDMPCITPGTYAFLGAAAALGGVMRITVSVVVIMFELTGQITYILPTMIALMITRAVNDWFQSGGIADRYIRLNGYPILDSDDQVFGVPVSHVMQTNLTVMTASSMTFMEIERILETTNYQGFPVVEDLKSMALIGYIGRSELQYLIEKSKVNKKAHDETLCRFTPDASDEPEILTNIGLSDEGQHDLRGSSDALDFGPYMDQTPITVHPRLYLETVMDMFKQLGPRVVLLEERGKLKGLVTVKDVLKYIAHTENVRTSSNRPSNRECGGLFEIMTSWITDRPNRRRQQSYTRLQNRSSVDIEESHELDRQAMDTKEQEDIDNVAFNTFIGVLVSICGNALISVALNLQKRAHNKIQEKQMANYFSNMDESPQWIPSSGFFPDDGYSSPRSSIESSVTVPNNHNNNSQSEEELIERQKFIMTQEYDKGDNTDYLKSKLWWLGITLMILGEVGNFVAYGFAPASTIAPLGTTTLVSNAILAPVMLKEVFRKRDLIGVTLAVTGAAIVVLSSNSEEVALSPELIMDAITQTQSIIYFILTGIMVTILTILSPIHGSSSIMVDLGLVAIYGGYTVLSTKSVASLLSLTLFKMFTYPVSYLLILVLVVTAILQIKYLNKALQRFDSTEVIPTQFVLFTISAIIGSAVLYHDFDGMSLEQLSRFMAGCAIEFLGVYLITSKRPKRMHPALSISADSSHTAIMLPEHELPSEQQQQQHPLRASKRVSLILPTVNPSSAREDAVYTHPSTHSGHSNQSTVTNNSNNNASKRRSSVFRGISMASQLLDRDDEPCQLPSSQRDSGLFLNTTGNILAGLSSLIAEHQQQDLHDNDAVEIDIPTSFSLIDRELMPMTRGAENGDKKTSKLVDIDE</sequence>
<evidence type="ECO:0000313" key="12">
    <source>
        <dbReference type="EMBL" id="RCI01244.1"/>
    </source>
</evidence>
<evidence type="ECO:0000256" key="2">
    <source>
        <dbReference type="ARBA" id="ARBA00022448"/>
    </source>
</evidence>
<dbReference type="InterPro" id="IPR046342">
    <property type="entry name" value="CBS_dom_sf"/>
</dbReference>
<dbReference type="SUPFAM" id="SSF103481">
    <property type="entry name" value="Multidrug resistance efflux transporter EmrE"/>
    <property type="match status" value="1"/>
</dbReference>
<feature type="transmembrane region" description="Helical" evidence="9">
    <location>
        <begin position="143"/>
        <end position="161"/>
    </location>
</feature>
<feature type="transmembrane region" description="Helical" evidence="9">
    <location>
        <begin position="801"/>
        <end position="825"/>
    </location>
</feature>
<dbReference type="GO" id="GO:0006879">
    <property type="term" value="P:intracellular iron ion homeostasis"/>
    <property type="evidence" value="ECO:0007669"/>
    <property type="project" value="TreeGrafter"/>
</dbReference>
<dbReference type="InterPro" id="IPR001807">
    <property type="entry name" value="ClC"/>
</dbReference>
<feature type="transmembrane region" description="Helical" evidence="9">
    <location>
        <begin position="281"/>
        <end position="298"/>
    </location>
</feature>
<keyword evidence="8" id="KW-0129">CBS domain</keyword>
<reference evidence="12 13" key="1">
    <citation type="journal article" date="2018" name="G3 (Bethesda)">
        <title>Phylogenetic and Phylogenomic Definition of Rhizopus Species.</title>
        <authorList>
            <person name="Gryganskyi A.P."/>
            <person name="Golan J."/>
            <person name="Dolatabadi S."/>
            <person name="Mondo S."/>
            <person name="Robb S."/>
            <person name="Idnurm A."/>
            <person name="Muszewska A."/>
            <person name="Steczkiewicz K."/>
            <person name="Masonjones S."/>
            <person name="Liao H.L."/>
            <person name="Gajdeczka M.T."/>
            <person name="Anike F."/>
            <person name="Vuek A."/>
            <person name="Anishchenko I.M."/>
            <person name="Voigt K."/>
            <person name="de Hoog G.S."/>
            <person name="Smith M.E."/>
            <person name="Heitman J."/>
            <person name="Vilgalys R."/>
            <person name="Stajich J.E."/>
        </authorList>
    </citation>
    <scope>NUCLEOTIDE SEQUENCE [LARGE SCALE GENOMIC DNA]</scope>
    <source>
        <strain evidence="12 13">CBS 357.93</strain>
    </source>
</reference>
<feature type="transmembrane region" description="Helical" evidence="9">
    <location>
        <begin position="1102"/>
        <end position="1121"/>
    </location>
</feature>
<evidence type="ECO:0000256" key="8">
    <source>
        <dbReference type="PROSITE-ProRule" id="PRU00703"/>
    </source>
</evidence>
<feature type="transmembrane region" description="Helical" evidence="9">
    <location>
        <begin position="1070"/>
        <end position="1090"/>
    </location>
</feature>
<evidence type="ECO:0000259" key="11">
    <source>
        <dbReference type="PROSITE" id="PS51371"/>
    </source>
</evidence>
<evidence type="ECO:0000313" key="13">
    <source>
        <dbReference type="Proteomes" id="UP000252139"/>
    </source>
</evidence>
<keyword evidence="3 9" id="KW-0812">Transmembrane</keyword>
<dbReference type="GO" id="GO:0005769">
    <property type="term" value="C:early endosome"/>
    <property type="evidence" value="ECO:0007669"/>
    <property type="project" value="TreeGrafter"/>
</dbReference>
<dbReference type="Gene3D" id="3.10.580.20">
    <property type="match status" value="1"/>
</dbReference>
<feature type="transmembrane region" description="Helical" evidence="9">
    <location>
        <begin position="167"/>
        <end position="189"/>
    </location>
</feature>
<feature type="region of interest" description="Disordered" evidence="10">
    <location>
        <begin position="762"/>
        <end position="792"/>
    </location>
</feature>
<comment type="similarity">
    <text evidence="9">Belongs to the chloride channel (TC 2.A.49) family.</text>
</comment>
<feature type="region of interest" description="Disordered" evidence="10">
    <location>
        <begin position="862"/>
        <end position="885"/>
    </location>
</feature>
<dbReference type="GO" id="GO:0015095">
    <property type="term" value="F:magnesium ion transmembrane transporter activity"/>
    <property type="evidence" value="ECO:0007669"/>
    <property type="project" value="InterPro"/>
</dbReference>
<feature type="transmembrane region" description="Helical" evidence="9">
    <location>
        <begin position="359"/>
        <end position="379"/>
    </location>
</feature>
<dbReference type="Gene3D" id="1.10.3080.10">
    <property type="entry name" value="Clc chloride channel"/>
    <property type="match status" value="1"/>
</dbReference>
<dbReference type="CDD" id="cd03684">
    <property type="entry name" value="ClC_3_like"/>
    <property type="match status" value="1"/>
</dbReference>
<comment type="caution">
    <text evidence="9">Lacks conserved residue(s) required for the propagation of feature annotation.</text>
</comment>
<dbReference type="OrthoDB" id="44789at2759"/>
<feature type="compositionally biased region" description="Polar residues" evidence="10">
    <location>
        <begin position="865"/>
        <end position="877"/>
    </location>
</feature>
<organism evidence="12 13">
    <name type="scientific">Rhizopus azygosporus</name>
    <name type="common">Rhizopus microsporus var. azygosporus</name>
    <dbReference type="NCBI Taxonomy" id="86630"/>
    <lineage>
        <taxon>Eukaryota</taxon>
        <taxon>Fungi</taxon>
        <taxon>Fungi incertae sedis</taxon>
        <taxon>Mucoromycota</taxon>
        <taxon>Mucoromycotina</taxon>
        <taxon>Mucoromycetes</taxon>
        <taxon>Mucorales</taxon>
        <taxon>Mucorineae</taxon>
        <taxon>Rhizopodaceae</taxon>
        <taxon>Rhizopus</taxon>
    </lineage>
</organism>
<evidence type="ECO:0000256" key="7">
    <source>
        <dbReference type="ARBA" id="ARBA00023214"/>
    </source>
</evidence>
<dbReference type="InterPro" id="IPR014743">
    <property type="entry name" value="Cl-channel_core"/>
</dbReference>
<keyword evidence="6 9" id="KW-0472">Membrane</keyword>
<feature type="domain" description="CBS" evidence="11">
    <location>
        <begin position="678"/>
        <end position="736"/>
    </location>
</feature>
<dbReference type="GO" id="GO:0005247">
    <property type="term" value="F:voltage-gated chloride channel activity"/>
    <property type="evidence" value="ECO:0007669"/>
    <property type="project" value="TreeGrafter"/>
</dbReference>
<feature type="transmembrane region" description="Helical" evidence="9">
    <location>
        <begin position="1009"/>
        <end position="1028"/>
    </location>
</feature>
<feature type="transmembrane region" description="Helical" evidence="9">
    <location>
        <begin position="1133"/>
        <end position="1151"/>
    </location>
</feature>
<dbReference type="GO" id="GO:0005794">
    <property type="term" value="C:Golgi apparatus"/>
    <property type="evidence" value="ECO:0007669"/>
    <property type="project" value="TreeGrafter"/>
</dbReference>
<protein>
    <recommendedName>
        <fullName evidence="9">Chloride channel protein</fullName>
    </recommendedName>
</protein>
<dbReference type="Proteomes" id="UP000252139">
    <property type="component" value="Unassembled WGS sequence"/>
</dbReference>
<dbReference type="GO" id="GO:0000324">
    <property type="term" value="C:fungal-type vacuole"/>
    <property type="evidence" value="ECO:0007669"/>
    <property type="project" value="TreeGrafter"/>
</dbReference>
<feature type="compositionally biased region" description="Basic and acidic residues" evidence="10">
    <location>
        <begin position="780"/>
        <end position="792"/>
    </location>
</feature>
<dbReference type="SMART" id="SM00116">
    <property type="entry name" value="CBS"/>
    <property type="match status" value="2"/>
</dbReference>
<dbReference type="SUPFAM" id="SSF81340">
    <property type="entry name" value="Clc chloride channel"/>
    <property type="match status" value="1"/>
</dbReference>
<evidence type="ECO:0000256" key="9">
    <source>
        <dbReference type="RuleBase" id="RU361221"/>
    </source>
</evidence>
<dbReference type="GO" id="GO:0006878">
    <property type="term" value="P:intracellular copper ion homeostasis"/>
    <property type="evidence" value="ECO:0007669"/>
    <property type="project" value="TreeGrafter"/>
</dbReference>
<evidence type="ECO:0000256" key="3">
    <source>
        <dbReference type="ARBA" id="ARBA00022692"/>
    </source>
</evidence>
<keyword evidence="4 9" id="KW-1133">Transmembrane helix</keyword>
<comment type="caution">
    <text evidence="12">The sequence shown here is derived from an EMBL/GenBank/DDBJ whole genome shotgun (WGS) entry which is preliminary data.</text>
</comment>
<feature type="domain" description="CBS" evidence="11">
    <location>
        <begin position="571"/>
        <end position="632"/>
    </location>
</feature>
<dbReference type="PANTHER" id="PTHR45711">
    <property type="entry name" value="CHLORIDE CHANNEL PROTEIN"/>
    <property type="match status" value="1"/>
</dbReference>
<proteinExistence type="inferred from homology"/>
<dbReference type="InterPro" id="IPR037185">
    <property type="entry name" value="EmrE-like"/>
</dbReference>
<keyword evidence="7 9" id="KW-0868">Chloride</keyword>
<dbReference type="Pfam" id="PF00654">
    <property type="entry name" value="Voltage_CLC"/>
    <property type="match status" value="1"/>
</dbReference>
<dbReference type="EMBL" id="PJQL01000019">
    <property type="protein sequence ID" value="RCI01244.1"/>
    <property type="molecule type" value="Genomic_DNA"/>
</dbReference>
<feature type="transmembrane region" description="Helical" evidence="9">
    <location>
        <begin position="67"/>
        <end position="88"/>
    </location>
</feature>
<dbReference type="PANTHER" id="PTHR45711:SF9">
    <property type="entry name" value="ANION_PROTON EXCHANGE TRANSPORTER GEF1"/>
    <property type="match status" value="1"/>
</dbReference>
<dbReference type="GO" id="GO:0005886">
    <property type="term" value="C:plasma membrane"/>
    <property type="evidence" value="ECO:0007669"/>
    <property type="project" value="TreeGrafter"/>
</dbReference>
<comment type="subcellular location">
    <subcellularLocation>
        <location evidence="1 9">Membrane</location>
        <topology evidence="1 9">Multi-pass membrane protein</topology>
    </subcellularLocation>
</comment>
<evidence type="ECO:0000256" key="5">
    <source>
        <dbReference type="ARBA" id="ARBA00023065"/>
    </source>
</evidence>